<organism evidence="7 8">
    <name type="scientific">Phytophthora rubi</name>
    <dbReference type="NCBI Taxonomy" id="129364"/>
    <lineage>
        <taxon>Eukaryota</taxon>
        <taxon>Sar</taxon>
        <taxon>Stramenopiles</taxon>
        <taxon>Oomycota</taxon>
        <taxon>Peronosporomycetes</taxon>
        <taxon>Peronosporales</taxon>
        <taxon>Peronosporaceae</taxon>
        <taxon>Phytophthora</taxon>
    </lineage>
</organism>
<dbReference type="AlphaFoldDB" id="A0A6A3MRL8"/>
<gene>
    <name evidence="7" type="ORF">PR001_g11011</name>
</gene>
<dbReference type="Gene3D" id="1.10.220.10">
    <property type="entry name" value="Annexin"/>
    <property type="match status" value="1"/>
</dbReference>
<dbReference type="EMBL" id="QXFV01000665">
    <property type="protein sequence ID" value="KAE9031444.1"/>
    <property type="molecule type" value="Genomic_DNA"/>
</dbReference>
<name>A0A6A3MRL8_9STRA</name>
<keyword evidence="3" id="KW-0041">Annexin</keyword>
<feature type="domain" description="Domain of unknown function at the cortex 1" evidence="6">
    <location>
        <begin position="204"/>
        <end position="286"/>
    </location>
</feature>
<feature type="transmembrane region" description="Helical" evidence="5">
    <location>
        <begin position="178"/>
        <end position="203"/>
    </location>
</feature>
<evidence type="ECO:0000313" key="7">
    <source>
        <dbReference type="EMBL" id="KAE9031444.1"/>
    </source>
</evidence>
<dbReference type="InterPro" id="IPR013897">
    <property type="entry name" value="Duc1"/>
</dbReference>
<evidence type="ECO:0000256" key="1">
    <source>
        <dbReference type="ARBA" id="ARBA00007831"/>
    </source>
</evidence>
<evidence type="ECO:0000313" key="8">
    <source>
        <dbReference type="Proteomes" id="UP000429607"/>
    </source>
</evidence>
<dbReference type="GO" id="GO:0005886">
    <property type="term" value="C:plasma membrane"/>
    <property type="evidence" value="ECO:0007669"/>
    <property type="project" value="TreeGrafter"/>
</dbReference>
<dbReference type="Pfam" id="PF08588">
    <property type="entry name" value="Duc1"/>
    <property type="match status" value="1"/>
</dbReference>
<reference evidence="7 8" key="1">
    <citation type="submission" date="2018-09" db="EMBL/GenBank/DDBJ databases">
        <title>Genomic investigation of the strawberry pathogen Phytophthora fragariae indicates pathogenicity is determined by transcriptional variation in three key races.</title>
        <authorList>
            <person name="Adams T.M."/>
            <person name="Armitage A.D."/>
            <person name="Sobczyk M.K."/>
            <person name="Bates H.J."/>
            <person name="Dunwell J.M."/>
            <person name="Nellist C.F."/>
            <person name="Harrison R.J."/>
        </authorList>
    </citation>
    <scope>NUCLEOTIDE SEQUENCE [LARGE SCALE GENOMIC DNA]</scope>
    <source>
        <strain evidence="7 8">SCRP249</strain>
    </source>
</reference>
<evidence type="ECO:0000256" key="3">
    <source>
        <dbReference type="ARBA" id="ARBA00023216"/>
    </source>
</evidence>
<dbReference type="PANTHER" id="PTHR10502:SF102">
    <property type="entry name" value="ANNEXIN B11"/>
    <property type="match status" value="1"/>
</dbReference>
<dbReference type="PANTHER" id="PTHR10502">
    <property type="entry name" value="ANNEXIN"/>
    <property type="match status" value="1"/>
</dbReference>
<dbReference type="GO" id="GO:0005544">
    <property type="term" value="F:calcium-dependent phospholipid binding"/>
    <property type="evidence" value="ECO:0007669"/>
    <property type="project" value="InterPro"/>
</dbReference>
<dbReference type="Proteomes" id="UP000429607">
    <property type="component" value="Unassembled WGS sequence"/>
</dbReference>
<comment type="caution">
    <text evidence="7">The sequence shown here is derived from an EMBL/GenBank/DDBJ whole genome shotgun (WGS) entry which is preliminary data.</text>
</comment>
<dbReference type="SUPFAM" id="SSF47874">
    <property type="entry name" value="Annexin"/>
    <property type="match status" value="1"/>
</dbReference>
<evidence type="ECO:0000259" key="6">
    <source>
        <dbReference type="Pfam" id="PF08588"/>
    </source>
</evidence>
<evidence type="ECO:0000256" key="2">
    <source>
        <dbReference type="ARBA" id="ARBA00022737"/>
    </source>
</evidence>
<evidence type="ECO:0000256" key="4">
    <source>
        <dbReference type="SAM" id="MobiDB-lite"/>
    </source>
</evidence>
<proteinExistence type="inferred from homology"/>
<keyword evidence="5" id="KW-0812">Transmembrane</keyword>
<dbReference type="SMART" id="SM00335">
    <property type="entry name" value="ANX"/>
    <property type="match status" value="1"/>
</dbReference>
<accession>A0A6A3MRL8</accession>
<comment type="similarity">
    <text evidence="1">Belongs to the annexin family.</text>
</comment>
<keyword evidence="5" id="KW-1133">Transmembrane helix</keyword>
<protein>
    <recommendedName>
        <fullName evidence="6">Domain of unknown function at the cortex 1 domain-containing protein</fullName>
    </recommendedName>
</protein>
<dbReference type="GO" id="GO:0005737">
    <property type="term" value="C:cytoplasm"/>
    <property type="evidence" value="ECO:0007669"/>
    <property type="project" value="TreeGrafter"/>
</dbReference>
<keyword evidence="5" id="KW-0472">Membrane</keyword>
<sequence length="381" mass="42382">MSVWPFSTYVPSTNTQFLQTTKQTAPKGLYFRIHLERPAALEPRHGLQGHQGRWHQGEGAEQGARRQDRHAARLHRQALQGAALRDLVDDETSGHYGFLLKLLASPLPEAEAGILRKATKGLGTKEDLIYSVVVGRTNVEISILKKYDVYGEDLGSMLDSDLHGNFQTVILASLQVKAVLFCIVLCGGVSLFLLLNIVALYVLHFVDRGHSGAEKFEVGPTYTFDFHTTYVDLTRWETANLPGELNAMDLVSFFDSLPLRLVAYDVRSTTSENHRQRDKDYLFSFEAKYDKHRRHLHGDLEVTTTEEAVGDSSSGRALVVEPSTGRGDTAGGLPFTSTCVASARGLLYHQSSSPPIEIHGPAYKNLINEHFHYISNLSFNI</sequence>
<feature type="region of interest" description="Disordered" evidence="4">
    <location>
        <begin position="47"/>
        <end position="68"/>
    </location>
</feature>
<dbReference type="InterPro" id="IPR018502">
    <property type="entry name" value="Annexin_repeat"/>
</dbReference>
<evidence type="ECO:0000256" key="5">
    <source>
        <dbReference type="SAM" id="Phobius"/>
    </source>
</evidence>
<dbReference type="InterPro" id="IPR037104">
    <property type="entry name" value="Annexin_sf"/>
</dbReference>
<keyword evidence="2" id="KW-0677">Repeat</keyword>
<feature type="compositionally biased region" description="Basic and acidic residues" evidence="4">
    <location>
        <begin position="55"/>
        <end position="68"/>
    </location>
</feature>
<dbReference type="Pfam" id="PF00191">
    <property type="entry name" value="Annexin"/>
    <property type="match status" value="1"/>
</dbReference>
<dbReference type="PROSITE" id="PS51897">
    <property type="entry name" value="ANNEXIN_2"/>
    <property type="match status" value="1"/>
</dbReference>
<dbReference type="GO" id="GO:0005509">
    <property type="term" value="F:calcium ion binding"/>
    <property type="evidence" value="ECO:0007669"/>
    <property type="project" value="InterPro"/>
</dbReference>
<dbReference type="GO" id="GO:0001786">
    <property type="term" value="F:phosphatidylserine binding"/>
    <property type="evidence" value="ECO:0007669"/>
    <property type="project" value="TreeGrafter"/>
</dbReference>